<feature type="compositionally biased region" description="Polar residues" evidence="2">
    <location>
        <begin position="24"/>
        <end position="37"/>
    </location>
</feature>
<name>A0A9Q5HRJ5_SANBA</name>
<feature type="region of interest" description="Disordered" evidence="2">
    <location>
        <begin position="158"/>
        <end position="192"/>
    </location>
</feature>
<feature type="region of interest" description="Disordered" evidence="2">
    <location>
        <begin position="1"/>
        <end position="131"/>
    </location>
</feature>
<dbReference type="EMBL" id="LNZH02000214">
    <property type="protein sequence ID" value="OCB84683.1"/>
    <property type="molecule type" value="Genomic_DNA"/>
</dbReference>
<sequence>MDSKPPCSSQMQPRTDRVEDEETSSLSDYDSEWTQVSGAEDDSDYPPLSAVSDRPLSRVDTFDGSIDGDLWEGLMDGIRRSASQSSDQTHPSDVDIDATEEVPPDSEPLSEDVVSRTHEDDTDNDALDSELIGTLTASRARSASASLRASLSESQSKLRLSFPDPLSSRELGAKSDHQDTSAPPSSVEEHCENTTADVVSSFAEVNLPLTPSDSDPTDEMEATVLPIPASAPCVLLLSLYGSSNSSKWQIAERIMKLILRRADNARSMIEDGSFRDYYFDSSLDAATDTTNEQFIYVRVFDRTSSLTDAESPDIDDHHVSSVAILLLPSRLPAVLPKHKFYLPLLSLSSLDLGFEAEIISSTFSEQVMLDSAHYTWKKLDLAREDVIILDRQRPRAILDASTLEAADSNSLIQAFSVVLNKVGPEDTSVERGSDSFFTNKWYTIALVVTALIAITIGGIQASRGPLWIPRTAGNTSSGLAIHATTHLEPAKTVVTLMAPANHLVITTESLPHSLATTIAKTTACASHSSSYRVSDASGLTDVSHSVVSSIPSSSITGTCACKTASCRSRARSWVDKLNLSLGEYITRDLIVRPVDTLGFVAKKDLPYQKPHRSHLNARSFGGPVKSLSLRTVQNSLAVVSSKCKAIKEMAGKDMVVLHEAIDELLRSLGRQIDAAKDEMKDAKLVAQSSFSLRNARAKENAQRLRRAGEHLVQAAGSHLRSKGEEAINVARKVRDRVREFAKFH</sequence>
<evidence type="ECO:0000313" key="3">
    <source>
        <dbReference type="EMBL" id="OCB84683.1"/>
    </source>
</evidence>
<reference evidence="3" key="1">
    <citation type="submission" date="2016-06" db="EMBL/GenBank/DDBJ databases">
        <title>Draft Genome sequence of the fungus Inonotus baumii.</title>
        <authorList>
            <person name="Zhu H."/>
            <person name="Lin W."/>
        </authorList>
    </citation>
    <scope>NUCLEOTIDE SEQUENCE</scope>
    <source>
        <strain evidence="3">821</strain>
    </source>
</reference>
<feature type="coiled-coil region" evidence="1">
    <location>
        <begin position="658"/>
        <end position="685"/>
    </location>
</feature>
<organism evidence="3 4">
    <name type="scientific">Sanghuangporus baumii</name>
    <name type="common">Phellinus baumii</name>
    <dbReference type="NCBI Taxonomy" id="108892"/>
    <lineage>
        <taxon>Eukaryota</taxon>
        <taxon>Fungi</taxon>
        <taxon>Dikarya</taxon>
        <taxon>Basidiomycota</taxon>
        <taxon>Agaricomycotina</taxon>
        <taxon>Agaricomycetes</taxon>
        <taxon>Hymenochaetales</taxon>
        <taxon>Hymenochaetaceae</taxon>
        <taxon>Sanghuangporus</taxon>
    </lineage>
</organism>
<keyword evidence="1" id="KW-0175">Coiled coil</keyword>
<feature type="compositionally biased region" description="Polar residues" evidence="2">
    <location>
        <begin position="1"/>
        <end position="13"/>
    </location>
</feature>
<gene>
    <name evidence="3" type="ORF">A7U60_g8203</name>
</gene>
<dbReference type="Proteomes" id="UP000757232">
    <property type="component" value="Unassembled WGS sequence"/>
</dbReference>
<feature type="compositionally biased region" description="Polar residues" evidence="2">
    <location>
        <begin position="81"/>
        <end position="91"/>
    </location>
</feature>
<dbReference type="AlphaFoldDB" id="A0A9Q5HRJ5"/>
<proteinExistence type="predicted"/>
<evidence type="ECO:0000256" key="2">
    <source>
        <dbReference type="SAM" id="MobiDB-lite"/>
    </source>
</evidence>
<protein>
    <submittedName>
        <fullName evidence="3">Uncharacterized protein</fullName>
    </submittedName>
</protein>
<feature type="compositionally biased region" description="Acidic residues" evidence="2">
    <location>
        <begin position="94"/>
        <end position="110"/>
    </location>
</feature>
<keyword evidence="4" id="KW-1185">Reference proteome</keyword>
<evidence type="ECO:0000313" key="4">
    <source>
        <dbReference type="Proteomes" id="UP000757232"/>
    </source>
</evidence>
<accession>A0A9Q5HRJ5</accession>
<evidence type="ECO:0000256" key="1">
    <source>
        <dbReference type="SAM" id="Coils"/>
    </source>
</evidence>
<comment type="caution">
    <text evidence="3">The sequence shown here is derived from an EMBL/GenBank/DDBJ whole genome shotgun (WGS) entry which is preliminary data.</text>
</comment>
<dbReference type="OrthoDB" id="3256495at2759"/>